<dbReference type="Gene3D" id="3.90.640.10">
    <property type="entry name" value="Actin, Chain A, domain 4"/>
    <property type="match status" value="1"/>
</dbReference>
<evidence type="ECO:0000256" key="1">
    <source>
        <dbReference type="ARBA" id="ARBA00005665"/>
    </source>
</evidence>
<keyword evidence="4" id="KW-1185">Reference proteome</keyword>
<sequence>MMGGISVYSNPFPNDAFLLVQTPEGIRDHRAMASGRVVVLDNGAATIKAGFGGERDPKVLLPNYLLRPLSSKKWIFPDPSIDPTSAAIRRPFDRGHLINADLQREIWAHLFSPSLLHVTPSASSLLLTQPLFALPSLQRAVDEVVFEDFGFRALYVADPPALAWAYESSLRPEKLGCGLVVDCGFSFTHAAPVFQNFTVNYGVKRMDLGGKALTNYLKELVSYRSVNVMDETLIMDDVKEKLCFVSLDVQRDLHIARRPGKDNLMRCTYVLPDGITHTKGYVKDQDEAMRYLDVQKEEASHAVGKEGAEKQEAKLADRNKVDLTKNEFNLTNERFVVPEMIFRPADLGMNQAGLAECIVRAVNSCHPYLHPVLYERIILTGGSTLFPQFAERLERDLRPLVPDDYRVKITTQEDPIRGVWRGGSLLASSPGFESMCVTKAEYEELGSDRCHRRFFHC</sequence>
<dbReference type="GO" id="GO:0051301">
    <property type="term" value="P:cell division"/>
    <property type="evidence" value="ECO:0007669"/>
    <property type="project" value="EnsemblPlants"/>
</dbReference>
<dbReference type="Gramene" id="Kaladp0069s0073.2.v1.1">
    <property type="protein sequence ID" value="Kaladp0069s0073.2.v1.1"/>
    <property type="gene ID" value="Kaladp0069s0073.v1.1"/>
</dbReference>
<dbReference type="Pfam" id="PF00022">
    <property type="entry name" value="Actin"/>
    <property type="match status" value="1"/>
</dbReference>
<dbReference type="GO" id="GO:0009910">
    <property type="term" value="P:negative regulation of flower development"/>
    <property type="evidence" value="ECO:0007669"/>
    <property type="project" value="EnsemblPlants"/>
</dbReference>
<dbReference type="InterPro" id="IPR043129">
    <property type="entry name" value="ATPase_NBD"/>
</dbReference>
<dbReference type="GO" id="GO:0006970">
    <property type="term" value="P:response to osmotic stress"/>
    <property type="evidence" value="ECO:0007669"/>
    <property type="project" value="EnsemblPlants"/>
</dbReference>
<dbReference type="Gramene" id="Kaladp0069s0073.1.v1.1">
    <property type="protein sequence ID" value="Kaladp0069s0073.1.v1.1"/>
    <property type="gene ID" value="Kaladp0069s0073.v1.1"/>
</dbReference>
<protein>
    <recommendedName>
        <fullName evidence="2">Actin-related protein 6</fullName>
    </recommendedName>
</protein>
<reference evidence="3" key="1">
    <citation type="submission" date="2021-01" db="UniProtKB">
        <authorList>
            <consortium name="EnsemblPlants"/>
        </authorList>
    </citation>
    <scope>IDENTIFICATION</scope>
</reference>
<dbReference type="EnsemblPlants" id="Kaladp0069s0073.1.v1.1">
    <property type="protein sequence ID" value="Kaladp0069s0073.1.v1.1"/>
    <property type="gene ID" value="Kaladp0069s0073.v1.1"/>
</dbReference>
<dbReference type="FunFam" id="3.30.420.40:FF:000187">
    <property type="entry name" value="Actin-related protein 6"/>
    <property type="match status" value="1"/>
</dbReference>
<evidence type="ECO:0000313" key="4">
    <source>
        <dbReference type="Proteomes" id="UP000594263"/>
    </source>
</evidence>
<dbReference type="OMA" id="FFEEYEC"/>
<dbReference type="FunFam" id="3.90.640.10:FF:000041">
    <property type="entry name" value="Actin-related protein 6"/>
    <property type="match status" value="1"/>
</dbReference>
<accession>A0A7N0UJD2</accession>
<dbReference type="GO" id="GO:0000812">
    <property type="term" value="C:Swr1 complex"/>
    <property type="evidence" value="ECO:0007669"/>
    <property type="project" value="EnsemblPlants"/>
</dbReference>
<proteinExistence type="inferred from homology"/>
<name>A0A7N0UJD2_KALFE</name>
<dbReference type="GO" id="GO:1904159">
    <property type="term" value="P:megasporocyte differentiation"/>
    <property type="evidence" value="ECO:0007669"/>
    <property type="project" value="EnsemblPlants"/>
</dbReference>
<dbReference type="GO" id="GO:0009266">
    <property type="term" value="P:response to temperature stimulus"/>
    <property type="evidence" value="ECO:0007669"/>
    <property type="project" value="EnsemblPlants"/>
</dbReference>
<dbReference type="InterPro" id="IPR004000">
    <property type="entry name" value="Actin"/>
</dbReference>
<dbReference type="GO" id="GO:0006338">
    <property type="term" value="P:chromatin remodeling"/>
    <property type="evidence" value="ECO:0007669"/>
    <property type="project" value="EnsemblPlants"/>
</dbReference>
<evidence type="ECO:0000256" key="2">
    <source>
        <dbReference type="ARBA" id="ARBA00074635"/>
    </source>
</evidence>
<comment type="similarity">
    <text evidence="1">Belongs to the actin family. ARP6 subfamily.</text>
</comment>
<dbReference type="GO" id="GO:0006355">
    <property type="term" value="P:regulation of DNA-templated transcription"/>
    <property type="evidence" value="ECO:0007669"/>
    <property type="project" value="EnsemblPlants"/>
</dbReference>
<dbReference type="Gene3D" id="3.30.420.40">
    <property type="match status" value="2"/>
</dbReference>
<dbReference type="GO" id="GO:0009845">
    <property type="term" value="P:seed germination"/>
    <property type="evidence" value="ECO:0007669"/>
    <property type="project" value="EnsemblPlants"/>
</dbReference>
<dbReference type="EnsemblPlants" id="Kaladp0069s0073.2.v1.1">
    <property type="protein sequence ID" value="Kaladp0069s0073.2.v1.1"/>
    <property type="gene ID" value="Kaladp0069s0073.v1.1"/>
</dbReference>
<dbReference type="SMART" id="SM00268">
    <property type="entry name" value="ACTIN"/>
    <property type="match status" value="1"/>
</dbReference>
<evidence type="ECO:0000313" key="3">
    <source>
        <dbReference type="EnsemblPlants" id="Kaladp0069s0073.1.v1.1"/>
    </source>
</evidence>
<dbReference type="Gene3D" id="2.30.36.70">
    <property type="entry name" value="Actin, Chain A, domain 2"/>
    <property type="match status" value="1"/>
</dbReference>
<dbReference type="FunFam" id="3.30.420.40:FF:000058">
    <property type="entry name" value="Putative actin-related protein 5"/>
    <property type="match status" value="1"/>
</dbReference>
<dbReference type="GO" id="GO:1902275">
    <property type="term" value="P:regulation of chromatin organization"/>
    <property type="evidence" value="ECO:0007669"/>
    <property type="project" value="EnsemblPlants"/>
</dbReference>
<dbReference type="SUPFAM" id="SSF53067">
    <property type="entry name" value="Actin-like ATPase domain"/>
    <property type="match status" value="2"/>
</dbReference>
<organism evidence="3 4">
    <name type="scientific">Kalanchoe fedtschenkoi</name>
    <name type="common">Lavender scallops</name>
    <name type="synonym">South American air plant</name>
    <dbReference type="NCBI Taxonomy" id="63787"/>
    <lineage>
        <taxon>Eukaryota</taxon>
        <taxon>Viridiplantae</taxon>
        <taxon>Streptophyta</taxon>
        <taxon>Embryophyta</taxon>
        <taxon>Tracheophyta</taxon>
        <taxon>Spermatophyta</taxon>
        <taxon>Magnoliopsida</taxon>
        <taxon>eudicotyledons</taxon>
        <taxon>Gunneridae</taxon>
        <taxon>Pentapetalae</taxon>
        <taxon>Saxifragales</taxon>
        <taxon>Crassulaceae</taxon>
        <taxon>Kalanchoe</taxon>
    </lineage>
</organism>
<dbReference type="Proteomes" id="UP000594263">
    <property type="component" value="Unplaced"/>
</dbReference>
<dbReference type="CDD" id="cd10210">
    <property type="entry name" value="ASKHA_NBD_Arp6"/>
    <property type="match status" value="1"/>
</dbReference>
<dbReference type="AlphaFoldDB" id="A0A7N0UJD2"/>
<dbReference type="PANTHER" id="PTHR11937">
    <property type="entry name" value="ACTIN"/>
    <property type="match status" value="1"/>
</dbReference>